<evidence type="ECO:0000313" key="3">
    <source>
        <dbReference type="EMBL" id="NJP31233.1"/>
    </source>
</evidence>
<protein>
    <submittedName>
        <fullName evidence="3">Uncharacterized protein</fullName>
    </submittedName>
</protein>
<feature type="region of interest" description="Disordered" evidence="1">
    <location>
        <begin position="27"/>
        <end position="97"/>
    </location>
</feature>
<dbReference type="EMBL" id="JAATEO010000003">
    <property type="protein sequence ID" value="NJP31233.1"/>
    <property type="molecule type" value="Genomic_DNA"/>
</dbReference>
<accession>A0ABX0Z235</accession>
<dbReference type="RefSeq" id="WP_167999638.1">
    <property type="nucleotide sequence ID" value="NZ_JAATEO010000003.1"/>
</dbReference>
<dbReference type="PROSITE" id="PS51257">
    <property type="entry name" value="PROKAR_LIPOPROTEIN"/>
    <property type="match status" value="1"/>
</dbReference>
<name>A0ABX0Z235_9ACTN</name>
<keyword evidence="2" id="KW-0732">Signal</keyword>
<keyword evidence="4" id="KW-1185">Reference proteome</keyword>
<comment type="caution">
    <text evidence="3">The sequence shown here is derived from an EMBL/GenBank/DDBJ whole genome shotgun (WGS) entry which is preliminary data.</text>
</comment>
<gene>
    <name evidence="3" type="ORF">HCJ94_04355</name>
</gene>
<organism evidence="3 4">
    <name type="scientific">Micromonospora thermarum</name>
    <dbReference type="NCBI Taxonomy" id="2720024"/>
    <lineage>
        <taxon>Bacteria</taxon>
        <taxon>Bacillati</taxon>
        <taxon>Actinomycetota</taxon>
        <taxon>Actinomycetes</taxon>
        <taxon>Micromonosporales</taxon>
        <taxon>Micromonosporaceae</taxon>
        <taxon>Micromonospora</taxon>
    </lineage>
</organism>
<feature type="signal peptide" evidence="2">
    <location>
        <begin position="1"/>
        <end position="21"/>
    </location>
</feature>
<reference evidence="3 4" key="1">
    <citation type="submission" date="2020-03" db="EMBL/GenBank/DDBJ databases">
        <title>WGS of actinomycetes isolated from Thailand.</title>
        <authorList>
            <person name="Thawai C."/>
        </authorList>
    </citation>
    <scope>NUCLEOTIDE SEQUENCE [LARGE SCALE GENOMIC DNA]</scope>
    <source>
        <strain evidence="3 4">HSS6-12</strain>
    </source>
</reference>
<sequence length="166" mass="16373">MPILRGAGLPAATLATALAMAVLSGGCTGPEKEAPMPAEHTPSSAPAGGNDRPPASGTAESPTPPAGTDPALSPTTLPTMGPPTAPPKRPTDPYRANVLAGRITRGGDGPCYGLTTDDGREYALHGAGMGTFATGTWVRVTIGPPAPDVDCGTGIPATIVKISPVG</sequence>
<evidence type="ECO:0000256" key="1">
    <source>
        <dbReference type="SAM" id="MobiDB-lite"/>
    </source>
</evidence>
<evidence type="ECO:0000256" key="2">
    <source>
        <dbReference type="SAM" id="SignalP"/>
    </source>
</evidence>
<proteinExistence type="predicted"/>
<evidence type="ECO:0000313" key="4">
    <source>
        <dbReference type="Proteomes" id="UP000783871"/>
    </source>
</evidence>
<feature type="chain" id="PRO_5046796469" evidence="2">
    <location>
        <begin position="22"/>
        <end position="166"/>
    </location>
</feature>
<dbReference type="Proteomes" id="UP000783871">
    <property type="component" value="Unassembled WGS sequence"/>
</dbReference>